<feature type="non-terminal residue" evidence="1">
    <location>
        <position position="416"/>
    </location>
</feature>
<proteinExistence type="predicted"/>
<feature type="non-terminal residue" evidence="1">
    <location>
        <position position="1"/>
    </location>
</feature>
<dbReference type="SMART" id="SM00564">
    <property type="entry name" value="PQQ"/>
    <property type="match status" value="3"/>
</dbReference>
<protein>
    <submittedName>
        <fullName evidence="1">Uncharacterized protein</fullName>
    </submittedName>
</protein>
<dbReference type="InterPro" id="IPR018391">
    <property type="entry name" value="PQQ_b-propeller_rpt"/>
</dbReference>
<dbReference type="InterPro" id="IPR011047">
    <property type="entry name" value="Quinoprotein_ADH-like_sf"/>
</dbReference>
<dbReference type="Gene3D" id="2.130.10.10">
    <property type="entry name" value="YVTN repeat-like/Quinoprotein amine dehydrogenase"/>
    <property type="match status" value="1"/>
</dbReference>
<evidence type="ECO:0000313" key="1">
    <source>
        <dbReference type="EMBL" id="GAF84203.1"/>
    </source>
</evidence>
<sequence>ASFDGTDNMWDIILVDDDVVVGDQNGYLYRLDGESLKLVWKVLISQSYTVVDPSTKETRGTVKRSVWGIASATVNDEIVIAVCCEDGYFKIINFNNGKKTKSVEIIDYVDVLLYEYYGDNPLPTSYVDYNFFNMKVELIPDVTDDGNEDFLVYTFSGRRGGNEYQGAQKGIYIVDSSKCSIVSRNENYDLDKINTLETITSQSLGNNTYILLPTGKSSSAEKVKLVSIETCDIYKTISINSTAGSSNGNIYYTRVISDDKFLLCSNMGDIFKVNLSGNISWNYPRLNNILVDRVDLVGSSTLDFLICSDESNDEEDFLKVSSSRTIYVVDGETKTISWYYEMPYEEYLLTNGLTGVKAIDDINGDGKKDIVAYKQRGSEQDRIDEYGDYSRIIVFSGNGSIIYEKPLTTNTYYGVY</sequence>
<name>X0SSQ8_9ZZZZ</name>
<dbReference type="AlphaFoldDB" id="X0SSQ8"/>
<accession>X0SSQ8</accession>
<dbReference type="EMBL" id="BARS01000926">
    <property type="protein sequence ID" value="GAF84203.1"/>
    <property type="molecule type" value="Genomic_DNA"/>
</dbReference>
<organism evidence="1">
    <name type="scientific">marine sediment metagenome</name>
    <dbReference type="NCBI Taxonomy" id="412755"/>
    <lineage>
        <taxon>unclassified sequences</taxon>
        <taxon>metagenomes</taxon>
        <taxon>ecological metagenomes</taxon>
    </lineage>
</organism>
<dbReference type="SUPFAM" id="SSF50998">
    <property type="entry name" value="Quinoprotein alcohol dehydrogenase-like"/>
    <property type="match status" value="1"/>
</dbReference>
<gene>
    <name evidence="1" type="ORF">S01H1_02012</name>
</gene>
<reference evidence="1" key="1">
    <citation type="journal article" date="2014" name="Front. Microbiol.">
        <title>High frequency of phylogenetically diverse reductive dehalogenase-homologous genes in deep subseafloor sedimentary metagenomes.</title>
        <authorList>
            <person name="Kawai M."/>
            <person name="Futagami T."/>
            <person name="Toyoda A."/>
            <person name="Takaki Y."/>
            <person name="Nishi S."/>
            <person name="Hori S."/>
            <person name="Arai W."/>
            <person name="Tsubouchi T."/>
            <person name="Morono Y."/>
            <person name="Uchiyama I."/>
            <person name="Ito T."/>
            <person name="Fujiyama A."/>
            <person name="Inagaki F."/>
            <person name="Takami H."/>
        </authorList>
    </citation>
    <scope>NUCLEOTIDE SEQUENCE</scope>
    <source>
        <strain evidence="1">Expedition CK06-06</strain>
    </source>
</reference>
<dbReference type="InterPro" id="IPR015943">
    <property type="entry name" value="WD40/YVTN_repeat-like_dom_sf"/>
</dbReference>
<comment type="caution">
    <text evidence="1">The sequence shown here is derived from an EMBL/GenBank/DDBJ whole genome shotgun (WGS) entry which is preliminary data.</text>
</comment>